<keyword evidence="3" id="KW-1185">Reference proteome</keyword>
<sequence>MPIEVLMDRQVRVEYSQLYVVSDPDDDRPDLQETYRGQTNGLCGAADLGNMTLTTGIEMGPVSLRAELHGSEPPVEDSWEDVVEVSFTATTDQVMVQEWDGDTYPLNLPSGQYRVRYCVRGMDQAHRVGISDEPVDFYLLQFWPGPPAADRIIRQTSKEAAHAHDVVQRRNASASGSRSRRSATRKVNEVRRMPGTP</sequence>
<accession>A0A4Q7ZQM3</accession>
<reference evidence="2 3" key="1">
    <citation type="submission" date="2019-02" db="EMBL/GenBank/DDBJ databases">
        <title>Sequencing the genomes of 1000 actinobacteria strains.</title>
        <authorList>
            <person name="Klenk H.-P."/>
        </authorList>
    </citation>
    <scope>NUCLEOTIDE SEQUENCE [LARGE SCALE GENOMIC DNA]</scope>
    <source>
        <strain evidence="2 3">DSM 45162</strain>
    </source>
</reference>
<protein>
    <submittedName>
        <fullName evidence="2">Uncharacterized protein</fullName>
    </submittedName>
</protein>
<proteinExistence type="predicted"/>
<evidence type="ECO:0000313" key="3">
    <source>
        <dbReference type="Proteomes" id="UP000292564"/>
    </source>
</evidence>
<dbReference type="EMBL" id="SHKY01000001">
    <property type="protein sequence ID" value="RZU52679.1"/>
    <property type="molecule type" value="Genomic_DNA"/>
</dbReference>
<name>A0A4Q7ZQM3_9ACTN</name>
<dbReference type="AlphaFoldDB" id="A0A4Q7ZQM3"/>
<gene>
    <name evidence="2" type="ORF">EV385_4558</name>
</gene>
<dbReference type="OrthoDB" id="4485313at2"/>
<dbReference type="Proteomes" id="UP000292564">
    <property type="component" value="Unassembled WGS sequence"/>
</dbReference>
<comment type="caution">
    <text evidence="2">The sequence shown here is derived from an EMBL/GenBank/DDBJ whole genome shotgun (WGS) entry which is preliminary data.</text>
</comment>
<feature type="compositionally biased region" description="Basic and acidic residues" evidence="1">
    <location>
        <begin position="159"/>
        <end position="168"/>
    </location>
</feature>
<evidence type="ECO:0000256" key="1">
    <source>
        <dbReference type="SAM" id="MobiDB-lite"/>
    </source>
</evidence>
<dbReference type="RefSeq" id="WP_130511267.1">
    <property type="nucleotide sequence ID" value="NZ_SHKY01000001.1"/>
</dbReference>
<feature type="region of interest" description="Disordered" evidence="1">
    <location>
        <begin position="159"/>
        <end position="197"/>
    </location>
</feature>
<organism evidence="2 3">
    <name type="scientific">Krasilnikovia cinnamomea</name>
    <dbReference type="NCBI Taxonomy" id="349313"/>
    <lineage>
        <taxon>Bacteria</taxon>
        <taxon>Bacillati</taxon>
        <taxon>Actinomycetota</taxon>
        <taxon>Actinomycetes</taxon>
        <taxon>Micromonosporales</taxon>
        <taxon>Micromonosporaceae</taxon>
        <taxon>Krasilnikovia</taxon>
    </lineage>
</organism>
<feature type="compositionally biased region" description="Basic and acidic residues" evidence="1">
    <location>
        <begin position="186"/>
        <end position="197"/>
    </location>
</feature>
<evidence type="ECO:0000313" key="2">
    <source>
        <dbReference type="EMBL" id="RZU52679.1"/>
    </source>
</evidence>